<dbReference type="GO" id="GO:0009082">
    <property type="term" value="P:branched-chain amino acid biosynthetic process"/>
    <property type="evidence" value="ECO:0007669"/>
    <property type="project" value="UniProtKB-KW"/>
</dbReference>
<evidence type="ECO:0000256" key="9">
    <source>
        <dbReference type="ARBA" id="ARBA00022898"/>
    </source>
</evidence>
<name>A0A7W6K5A9_9HYPH</name>
<keyword evidence="10" id="KW-0100">Branched-chain amino acid biosynthesis</keyword>
<comment type="cofactor">
    <cofactor evidence="1">
        <name>pyridoxal 5'-phosphate</name>
        <dbReference type="ChEBI" id="CHEBI:597326"/>
    </cofactor>
</comment>
<keyword evidence="14" id="KW-0808">Transferase</keyword>
<keyword evidence="9" id="KW-0663">Pyridoxal phosphate</keyword>
<comment type="caution">
    <text evidence="14">The sequence shown here is derived from an EMBL/GenBank/DDBJ whole genome shotgun (WGS) entry which is preliminary data.</text>
</comment>
<comment type="pathway">
    <text evidence="4">Amino-acid biosynthesis; L-valine biosynthesis; L-valine from pyruvate: step 4/4.</text>
</comment>
<comment type="pathway">
    <text evidence="5">Amino-acid biosynthesis; L-leucine biosynthesis; L-leucine from 3-methyl-2-oxobutanoate: step 4/4.</text>
</comment>
<evidence type="ECO:0000256" key="3">
    <source>
        <dbReference type="ARBA" id="ARBA00004824"/>
    </source>
</evidence>
<evidence type="ECO:0000256" key="1">
    <source>
        <dbReference type="ARBA" id="ARBA00001933"/>
    </source>
</evidence>
<evidence type="ECO:0000256" key="11">
    <source>
        <dbReference type="ARBA" id="ARBA00048212"/>
    </source>
</evidence>
<evidence type="ECO:0000256" key="4">
    <source>
        <dbReference type="ARBA" id="ARBA00004931"/>
    </source>
</evidence>
<evidence type="ECO:0000256" key="10">
    <source>
        <dbReference type="ARBA" id="ARBA00023304"/>
    </source>
</evidence>
<keyword evidence="10" id="KW-0028">Amino-acid biosynthesis</keyword>
<dbReference type="GO" id="GO:0008652">
    <property type="term" value="P:amino acid biosynthetic process"/>
    <property type="evidence" value="ECO:0007669"/>
    <property type="project" value="UniProtKB-ARBA"/>
</dbReference>
<evidence type="ECO:0000313" key="14">
    <source>
        <dbReference type="EMBL" id="MBB4105446.1"/>
    </source>
</evidence>
<dbReference type="SUPFAM" id="SSF56752">
    <property type="entry name" value="D-aminoacid aminotransferase-like PLP-dependent enzymes"/>
    <property type="match status" value="1"/>
</dbReference>
<dbReference type="CDD" id="cd01558">
    <property type="entry name" value="D-AAT_like"/>
    <property type="match status" value="1"/>
</dbReference>
<sequence>MQRQIYLNGSYVPEAQALLPIFDRGFLFADGIYEVCAVIDRRLVDVDLHMKRLVRSVGEIGIALPVASAEVVEIMKELVRRNRLVEGVVYMQVTRGSAERDFHYADDLKPNFVAFTQDRKIVTPKLSTGISVDLQPDIRWQRRDIKSVMLLAQVLAKHEAGKKGFNDVWMVEDGFITEGASSSAFIVTKDGRIVSRANSQAILPGCTRLAVLRLAEETGLLLDERPFTVEQAQDASEAFLTSASSTVTPVVRIGECVIGDGKPGPLTRRLQAIYLDQAMKGEPLFALDDAVSLGASA</sequence>
<evidence type="ECO:0000256" key="7">
    <source>
        <dbReference type="ARBA" id="ARBA00013053"/>
    </source>
</evidence>
<dbReference type="PANTHER" id="PTHR42743:SF11">
    <property type="entry name" value="AMINODEOXYCHORISMATE LYASE"/>
    <property type="match status" value="1"/>
</dbReference>
<evidence type="ECO:0000256" key="8">
    <source>
        <dbReference type="ARBA" id="ARBA00014472"/>
    </source>
</evidence>
<dbReference type="Pfam" id="PF01063">
    <property type="entry name" value="Aminotran_4"/>
    <property type="match status" value="1"/>
</dbReference>
<dbReference type="GO" id="GO:0005829">
    <property type="term" value="C:cytosol"/>
    <property type="evidence" value="ECO:0007669"/>
    <property type="project" value="TreeGrafter"/>
</dbReference>
<dbReference type="GO" id="GO:0004084">
    <property type="term" value="F:branched-chain-amino-acid transaminase activity"/>
    <property type="evidence" value="ECO:0007669"/>
    <property type="project" value="UniProtKB-EC"/>
</dbReference>
<organism evidence="14 15">
    <name type="scientific">Allorhizobium borbori</name>
    <dbReference type="NCBI Taxonomy" id="485907"/>
    <lineage>
        <taxon>Bacteria</taxon>
        <taxon>Pseudomonadati</taxon>
        <taxon>Pseudomonadota</taxon>
        <taxon>Alphaproteobacteria</taxon>
        <taxon>Hyphomicrobiales</taxon>
        <taxon>Rhizobiaceae</taxon>
        <taxon>Rhizobium/Agrobacterium group</taxon>
        <taxon>Allorhizobium</taxon>
    </lineage>
</organism>
<dbReference type="PANTHER" id="PTHR42743">
    <property type="entry name" value="AMINO-ACID AMINOTRANSFERASE"/>
    <property type="match status" value="1"/>
</dbReference>
<dbReference type="EC" id="2.6.1.42" evidence="7"/>
<dbReference type="InterPro" id="IPR043132">
    <property type="entry name" value="BCAT-like_C"/>
</dbReference>
<evidence type="ECO:0000256" key="13">
    <source>
        <dbReference type="ARBA" id="ARBA00049229"/>
    </source>
</evidence>
<comment type="catalytic activity">
    <reaction evidence="12">
        <text>L-isoleucine + 2-oxoglutarate = (S)-3-methyl-2-oxopentanoate + L-glutamate</text>
        <dbReference type="Rhea" id="RHEA:24801"/>
        <dbReference type="ChEBI" id="CHEBI:16810"/>
        <dbReference type="ChEBI" id="CHEBI:29985"/>
        <dbReference type="ChEBI" id="CHEBI:35146"/>
        <dbReference type="ChEBI" id="CHEBI:58045"/>
        <dbReference type="EC" id="2.6.1.42"/>
    </reaction>
</comment>
<gene>
    <name evidence="14" type="ORF">GGQ66_004033</name>
</gene>
<evidence type="ECO:0000313" key="15">
    <source>
        <dbReference type="Proteomes" id="UP000584824"/>
    </source>
</evidence>
<evidence type="ECO:0000256" key="6">
    <source>
        <dbReference type="ARBA" id="ARBA00009320"/>
    </source>
</evidence>
<keyword evidence="14" id="KW-0032">Aminotransferase</keyword>
<dbReference type="RefSeq" id="WP_183794942.1">
    <property type="nucleotide sequence ID" value="NZ_JACIDU010000021.1"/>
</dbReference>
<comment type="catalytic activity">
    <reaction evidence="13">
        <text>L-leucine + 2-oxoglutarate = 4-methyl-2-oxopentanoate + L-glutamate</text>
        <dbReference type="Rhea" id="RHEA:18321"/>
        <dbReference type="ChEBI" id="CHEBI:16810"/>
        <dbReference type="ChEBI" id="CHEBI:17865"/>
        <dbReference type="ChEBI" id="CHEBI:29985"/>
        <dbReference type="ChEBI" id="CHEBI:57427"/>
        <dbReference type="EC" id="2.6.1.42"/>
    </reaction>
</comment>
<proteinExistence type="inferred from homology"/>
<dbReference type="Gene3D" id="3.30.470.10">
    <property type="match status" value="1"/>
</dbReference>
<comment type="pathway">
    <text evidence="3">Amino-acid biosynthesis; L-isoleucine biosynthesis; L-isoleucine from 2-oxobutanoate: step 4/4.</text>
</comment>
<keyword evidence="15" id="KW-1185">Reference proteome</keyword>
<dbReference type="InterPro" id="IPR043131">
    <property type="entry name" value="BCAT-like_N"/>
</dbReference>
<comment type="function">
    <text evidence="2">Acts on leucine, isoleucine and valine.</text>
</comment>
<reference evidence="14 15" key="1">
    <citation type="submission" date="2020-08" db="EMBL/GenBank/DDBJ databases">
        <title>Genomic Encyclopedia of Type Strains, Phase IV (KMG-IV): sequencing the most valuable type-strain genomes for metagenomic binning, comparative biology and taxonomic classification.</title>
        <authorList>
            <person name="Goeker M."/>
        </authorList>
    </citation>
    <scope>NUCLEOTIDE SEQUENCE [LARGE SCALE GENOMIC DNA]</scope>
    <source>
        <strain evidence="14 15">DSM 26385</strain>
    </source>
</reference>
<evidence type="ECO:0000256" key="5">
    <source>
        <dbReference type="ARBA" id="ARBA00005072"/>
    </source>
</evidence>
<dbReference type="InterPro" id="IPR050571">
    <property type="entry name" value="Class-IV_PLP-Dep_Aminotrnsfr"/>
</dbReference>
<dbReference type="InterPro" id="IPR001544">
    <property type="entry name" value="Aminotrans_IV"/>
</dbReference>
<dbReference type="AlphaFoldDB" id="A0A7W6K5A9"/>
<dbReference type="Proteomes" id="UP000584824">
    <property type="component" value="Unassembled WGS sequence"/>
</dbReference>
<dbReference type="NCBIfam" id="NF005209">
    <property type="entry name" value="PRK06680.1"/>
    <property type="match status" value="1"/>
</dbReference>
<evidence type="ECO:0000256" key="2">
    <source>
        <dbReference type="ARBA" id="ARBA00003109"/>
    </source>
</evidence>
<dbReference type="EMBL" id="JACIDU010000021">
    <property type="protein sequence ID" value="MBB4105446.1"/>
    <property type="molecule type" value="Genomic_DNA"/>
</dbReference>
<protein>
    <recommendedName>
        <fullName evidence="8">Probable branched-chain-amino-acid aminotransferase</fullName>
        <ecNumber evidence="7">2.6.1.42</ecNumber>
    </recommendedName>
</protein>
<evidence type="ECO:0000256" key="12">
    <source>
        <dbReference type="ARBA" id="ARBA00048798"/>
    </source>
</evidence>
<dbReference type="InterPro" id="IPR036038">
    <property type="entry name" value="Aminotransferase-like"/>
</dbReference>
<accession>A0A7W6K5A9</accession>
<comment type="similarity">
    <text evidence="6">Belongs to the class-IV pyridoxal-phosphate-dependent aminotransferase family.</text>
</comment>
<dbReference type="FunFam" id="3.20.10.10:FF:000002">
    <property type="entry name" value="D-alanine aminotransferase"/>
    <property type="match status" value="1"/>
</dbReference>
<comment type="catalytic activity">
    <reaction evidence="11">
        <text>L-valine + 2-oxoglutarate = 3-methyl-2-oxobutanoate + L-glutamate</text>
        <dbReference type="Rhea" id="RHEA:24813"/>
        <dbReference type="ChEBI" id="CHEBI:11851"/>
        <dbReference type="ChEBI" id="CHEBI:16810"/>
        <dbReference type="ChEBI" id="CHEBI:29985"/>
        <dbReference type="ChEBI" id="CHEBI:57762"/>
        <dbReference type="EC" id="2.6.1.42"/>
    </reaction>
</comment>
<dbReference type="Gene3D" id="3.20.10.10">
    <property type="entry name" value="D-amino Acid Aminotransferase, subunit A, domain 2"/>
    <property type="match status" value="1"/>
</dbReference>